<keyword evidence="2" id="KW-0238">DNA-binding</keyword>
<sequence length="251" mass="26411">MADGDGSVSRAFRLLAFVAGGGSTGNLSALAREVGINRITAARLLATLEAEGVLEALPQGGHRIGVRFLGLAADALGQDDLIGHGRRLVALLSKQVRWSGYMVELDGPFAVYLVKEVPQTPLVSNIRPGSRLPAYLIAPGRVLMARLPRESWRGLYDAAQGDPRGGRFSFEEVEALLLDAAERECCWSFGKFEQGIDACAAPVFDAAGEAVAAISVAGPSYLLIDEPLQKLAIEDAVVATAKRLSGVLGAG</sequence>
<evidence type="ECO:0000256" key="2">
    <source>
        <dbReference type="ARBA" id="ARBA00023125"/>
    </source>
</evidence>
<keyword evidence="7" id="KW-1185">Reference proteome</keyword>
<dbReference type="EMBL" id="WWCU01000026">
    <property type="protein sequence ID" value="MYN09669.1"/>
    <property type="molecule type" value="Genomic_DNA"/>
</dbReference>
<evidence type="ECO:0000256" key="1">
    <source>
        <dbReference type="ARBA" id="ARBA00023015"/>
    </source>
</evidence>
<organism evidence="6 7">
    <name type="scientific">Pseudoduganella aquatica</name>
    <dbReference type="NCBI Taxonomy" id="2660641"/>
    <lineage>
        <taxon>Bacteria</taxon>
        <taxon>Pseudomonadati</taxon>
        <taxon>Pseudomonadota</taxon>
        <taxon>Betaproteobacteria</taxon>
        <taxon>Burkholderiales</taxon>
        <taxon>Oxalobacteraceae</taxon>
        <taxon>Telluria group</taxon>
        <taxon>Pseudoduganella</taxon>
    </lineage>
</organism>
<reference evidence="6 7" key="1">
    <citation type="submission" date="2019-12" db="EMBL/GenBank/DDBJ databases">
        <title>Novel species isolated from a subtropical stream in China.</title>
        <authorList>
            <person name="Lu H."/>
        </authorList>
    </citation>
    <scope>NUCLEOTIDE SEQUENCE [LARGE SCALE GENOMIC DNA]</scope>
    <source>
        <strain evidence="6 7">FT127W</strain>
    </source>
</reference>
<dbReference type="PROSITE" id="PS51077">
    <property type="entry name" value="HTH_ICLR"/>
    <property type="match status" value="1"/>
</dbReference>
<evidence type="ECO:0000259" key="4">
    <source>
        <dbReference type="PROSITE" id="PS51077"/>
    </source>
</evidence>
<dbReference type="AlphaFoldDB" id="A0A7X4KMW1"/>
<dbReference type="GO" id="GO:0003700">
    <property type="term" value="F:DNA-binding transcription factor activity"/>
    <property type="evidence" value="ECO:0007669"/>
    <property type="project" value="TreeGrafter"/>
</dbReference>
<dbReference type="GO" id="GO:0045892">
    <property type="term" value="P:negative regulation of DNA-templated transcription"/>
    <property type="evidence" value="ECO:0007669"/>
    <property type="project" value="TreeGrafter"/>
</dbReference>
<dbReference type="InterPro" id="IPR036388">
    <property type="entry name" value="WH-like_DNA-bd_sf"/>
</dbReference>
<dbReference type="InterPro" id="IPR050707">
    <property type="entry name" value="HTH_MetabolicPath_Reg"/>
</dbReference>
<dbReference type="InterPro" id="IPR036390">
    <property type="entry name" value="WH_DNA-bd_sf"/>
</dbReference>
<dbReference type="InterPro" id="IPR005471">
    <property type="entry name" value="Tscrpt_reg_IclR_N"/>
</dbReference>
<dbReference type="PANTHER" id="PTHR30136:SF35">
    <property type="entry name" value="HTH-TYPE TRANSCRIPTIONAL REGULATOR RV1719"/>
    <property type="match status" value="1"/>
</dbReference>
<evidence type="ECO:0000259" key="5">
    <source>
        <dbReference type="PROSITE" id="PS51078"/>
    </source>
</evidence>
<dbReference type="GO" id="GO:0003677">
    <property type="term" value="F:DNA binding"/>
    <property type="evidence" value="ECO:0007669"/>
    <property type="project" value="UniProtKB-KW"/>
</dbReference>
<evidence type="ECO:0000313" key="7">
    <source>
        <dbReference type="Proteomes" id="UP000450676"/>
    </source>
</evidence>
<dbReference type="RefSeq" id="WP_161073970.1">
    <property type="nucleotide sequence ID" value="NZ_CP086370.1"/>
</dbReference>
<protein>
    <submittedName>
        <fullName evidence="6">Helix-turn-helix domain-containing protein</fullName>
    </submittedName>
</protein>
<keyword evidence="1" id="KW-0805">Transcription regulation</keyword>
<comment type="caution">
    <text evidence="6">The sequence shown here is derived from an EMBL/GenBank/DDBJ whole genome shotgun (WGS) entry which is preliminary data.</text>
</comment>
<proteinExistence type="predicted"/>
<dbReference type="PROSITE" id="PS51078">
    <property type="entry name" value="ICLR_ED"/>
    <property type="match status" value="1"/>
</dbReference>
<dbReference type="SMART" id="SM00346">
    <property type="entry name" value="HTH_ICLR"/>
    <property type="match status" value="1"/>
</dbReference>
<dbReference type="SUPFAM" id="SSF55781">
    <property type="entry name" value="GAF domain-like"/>
    <property type="match status" value="1"/>
</dbReference>
<dbReference type="PANTHER" id="PTHR30136">
    <property type="entry name" value="HELIX-TURN-HELIX TRANSCRIPTIONAL REGULATOR, ICLR FAMILY"/>
    <property type="match status" value="1"/>
</dbReference>
<accession>A0A7X4KMW1</accession>
<dbReference type="SUPFAM" id="SSF46785">
    <property type="entry name" value="Winged helix' DNA-binding domain"/>
    <property type="match status" value="1"/>
</dbReference>
<dbReference type="InterPro" id="IPR014757">
    <property type="entry name" value="Tscrpt_reg_IclR_C"/>
</dbReference>
<dbReference type="Gene3D" id="3.30.450.40">
    <property type="match status" value="1"/>
</dbReference>
<dbReference type="Gene3D" id="1.10.10.10">
    <property type="entry name" value="Winged helix-like DNA-binding domain superfamily/Winged helix DNA-binding domain"/>
    <property type="match status" value="1"/>
</dbReference>
<keyword evidence="3" id="KW-0804">Transcription</keyword>
<name>A0A7X4KMW1_9BURK</name>
<dbReference type="Pfam" id="PF01614">
    <property type="entry name" value="IclR_C"/>
    <property type="match status" value="1"/>
</dbReference>
<gene>
    <name evidence="6" type="ORF">GTP77_20310</name>
</gene>
<evidence type="ECO:0000313" key="6">
    <source>
        <dbReference type="EMBL" id="MYN09669.1"/>
    </source>
</evidence>
<evidence type="ECO:0000256" key="3">
    <source>
        <dbReference type="ARBA" id="ARBA00023163"/>
    </source>
</evidence>
<feature type="domain" description="IclR-ED" evidence="5">
    <location>
        <begin position="67"/>
        <end position="250"/>
    </location>
</feature>
<dbReference type="InterPro" id="IPR029016">
    <property type="entry name" value="GAF-like_dom_sf"/>
</dbReference>
<dbReference type="Pfam" id="PF09339">
    <property type="entry name" value="HTH_IclR"/>
    <property type="match status" value="1"/>
</dbReference>
<dbReference type="Proteomes" id="UP000450676">
    <property type="component" value="Unassembled WGS sequence"/>
</dbReference>
<feature type="domain" description="HTH iclR-type" evidence="4">
    <location>
        <begin position="5"/>
        <end position="66"/>
    </location>
</feature>